<evidence type="ECO:0000313" key="3">
    <source>
        <dbReference type="Proteomes" id="UP000042997"/>
    </source>
</evidence>
<feature type="compositionally biased region" description="Low complexity" evidence="1">
    <location>
        <begin position="89"/>
        <end position="98"/>
    </location>
</feature>
<proteinExistence type="predicted"/>
<feature type="region of interest" description="Disordered" evidence="1">
    <location>
        <begin position="87"/>
        <end position="121"/>
    </location>
</feature>
<protein>
    <submittedName>
        <fullName evidence="2">Uncharacterized protein</fullName>
    </submittedName>
</protein>
<dbReference type="EMBL" id="CCSD01000056">
    <property type="protein sequence ID" value="CDZ89072.1"/>
    <property type="molecule type" value="Genomic_DNA"/>
</dbReference>
<dbReference type="Proteomes" id="UP000042997">
    <property type="component" value="Unassembled WGS sequence"/>
</dbReference>
<feature type="compositionally biased region" description="Acidic residues" evidence="1">
    <location>
        <begin position="99"/>
        <end position="109"/>
    </location>
</feature>
<name>A0A098BLJ6_9NOCA</name>
<evidence type="ECO:0000313" key="2">
    <source>
        <dbReference type="EMBL" id="CDZ89072.1"/>
    </source>
</evidence>
<sequence length="121" mass="12668">MPTAVKVADEVGGFAGPGTLYRVDPPMNGTEYVLLYHQPPAFGQHGQLCVILATKNGASFTRDVRPQPGTYVTDDPNHALSLQLAGGYVVTEPAPVETPTEEPAPDEPATEDHGASIPTSG</sequence>
<accession>A0A098BLJ6</accession>
<dbReference type="RefSeq" id="WP_269572193.1">
    <property type="nucleotide sequence ID" value="NZ_JAPWIU010000044.1"/>
</dbReference>
<gene>
    <name evidence="2" type="ORF">RHRU231_450239</name>
</gene>
<organism evidence="2 3">
    <name type="scientific">Rhodococcus ruber</name>
    <dbReference type="NCBI Taxonomy" id="1830"/>
    <lineage>
        <taxon>Bacteria</taxon>
        <taxon>Bacillati</taxon>
        <taxon>Actinomycetota</taxon>
        <taxon>Actinomycetes</taxon>
        <taxon>Mycobacteriales</taxon>
        <taxon>Nocardiaceae</taxon>
        <taxon>Rhodococcus</taxon>
    </lineage>
</organism>
<dbReference type="AlphaFoldDB" id="A0A098BLJ6"/>
<evidence type="ECO:0000256" key="1">
    <source>
        <dbReference type="SAM" id="MobiDB-lite"/>
    </source>
</evidence>
<reference evidence="2 3" key="1">
    <citation type="journal article" date="2014" name="Genome Announc.">
        <title>Draft Genome Sequence of Propane- and Butane-Oxidizing Actinobacterium Rhodococcus ruber IEGM 231.</title>
        <authorList>
            <person name="Ivshina I.B."/>
            <person name="Kuyukina M.S."/>
            <person name="Krivoruchko A.V."/>
            <person name="Barbe V."/>
            <person name="Fischer C."/>
        </authorList>
    </citation>
    <scope>NUCLEOTIDE SEQUENCE [LARGE SCALE GENOMIC DNA]</scope>
</reference>